<name>A0A1D8GQ84_9FIRM</name>
<dbReference type="PANTHER" id="PTHR22550:SF5">
    <property type="entry name" value="LEUCINE ZIPPER PROTEIN 4"/>
    <property type="match status" value="1"/>
</dbReference>
<dbReference type="Proteomes" id="UP000095743">
    <property type="component" value="Chromosome"/>
</dbReference>
<keyword evidence="4" id="KW-1133">Transmembrane helix</keyword>
<organism evidence="5 6">
    <name type="scientific">Geosporobacter ferrireducens</name>
    <dbReference type="NCBI Taxonomy" id="1424294"/>
    <lineage>
        <taxon>Bacteria</taxon>
        <taxon>Bacillati</taxon>
        <taxon>Bacillota</taxon>
        <taxon>Clostridia</taxon>
        <taxon>Peptostreptococcales</taxon>
        <taxon>Thermotaleaceae</taxon>
        <taxon>Geosporobacter</taxon>
    </lineage>
</organism>
<dbReference type="InterPro" id="IPR050768">
    <property type="entry name" value="UPF0353/GerABKA_families"/>
</dbReference>
<dbReference type="Pfam" id="PF03323">
    <property type="entry name" value="GerA"/>
    <property type="match status" value="1"/>
</dbReference>
<accession>A0A1D8GQ84</accession>
<dbReference type="PIRSF" id="PIRSF005690">
    <property type="entry name" value="GerBA"/>
    <property type="match status" value="1"/>
</dbReference>
<reference evidence="5 6" key="1">
    <citation type="submission" date="2016-09" db="EMBL/GenBank/DDBJ databases">
        <title>Genomic analysis reveals versatility of anaerobic energy metabolism of Geosporobacter ferrireducens IRF9 of phylum Firmicutes.</title>
        <authorList>
            <person name="Kim S.-J."/>
        </authorList>
    </citation>
    <scope>NUCLEOTIDE SEQUENCE [LARGE SCALE GENOMIC DNA]</scope>
    <source>
        <strain evidence="5 6">IRF9</strain>
    </source>
</reference>
<evidence type="ECO:0000313" key="6">
    <source>
        <dbReference type="Proteomes" id="UP000095743"/>
    </source>
</evidence>
<proteinExistence type="inferred from homology"/>
<feature type="region of interest" description="Disordered" evidence="3">
    <location>
        <begin position="488"/>
        <end position="508"/>
    </location>
</feature>
<dbReference type="KEGG" id="gfe:Gferi_11875"/>
<evidence type="ECO:0000256" key="1">
    <source>
        <dbReference type="ARBA" id="ARBA00005278"/>
    </source>
</evidence>
<evidence type="ECO:0000313" key="5">
    <source>
        <dbReference type="EMBL" id="AOT73087.1"/>
    </source>
</evidence>
<feature type="transmembrane region" description="Helical" evidence="4">
    <location>
        <begin position="297"/>
        <end position="315"/>
    </location>
</feature>
<keyword evidence="2 4" id="KW-0472">Membrane</keyword>
<evidence type="ECO:0000256" key="4">
    <source>
        <dbReference type="SAM" id="Phobius"/>
    </source>
</evidence>
<keyword evidence="4" id="KW-0812">Transmembrane</keyword>
<dbReference type="InterPro" id="IPR004995">
    <property type="entry name" value="Spore_Ger"/>
</dbReference>
<feature type="transmembrane region" description="Helical" evidence="4">
    <location>
        <begin position="422"/>
        <end position="447"/>
    </location>
</feature>
<dbReference type="GO" id="GO:0009847">
    <property type="term" value="P:spore germination"/>
    <property type="evidence" value="ECO:0007669"/>
    <property type="project" value="InterPro"/>
</dbReference>
<evidence type="ECO:0000256" key="3">
    <source>
        <dbReference type="SAM" id="MobiDB-lite"/>
    </source>
</evidence>
<dbReference type="PANTHER" id="PTHR22550">
    <property type="entry name" value="SPORE GERMINATION PROTEIN"/>
    <property type="match status" value="1"/>
</dbReference>
<dbReference type="GO" id="GO:0016020">
    <property type="term" value="C:membrane"/>
    <property type="evidence" value="ECO:0007669"/>
    <property type="project" value="InterPro"/>
</dbReference>
<feature type="transmembrane region" description="Helical" evidence="4">
    <location>
        <begin position="266"/>
        <end position="285"/>
    </location>
</feature>
<dbReference type="EMBL" id="CP017269">
    <property type="protein sequence ID" value="AOT73087.1"/>
    <property type="molecule type" value="Genomic_DNA"/>
</dbReference>
<protein>
    <submittedName>
        <fullName evidence="5">Uncharacterized protein</fullName>
    </submittedName>
</protein>
<keyword evidence="6" id="KW-1185">Reference proteome</keyword>
<sequence length="508" mass="56790">MIEYEAFKNVYVRKKVKDNRKYLQEILSNAADIVYREFVIGAAQQHLLMVFVDGMVEKKLIGEQVLKSLMVELNEATYREIFTIEEIKNRLVSTAEIREAETFDTLMLALMSGDTLIFAEGSAHGLIIGSKGWESRGVSEPTTEKAVKGPKDCFIETLRSNIVLIRRRIRDPNLAVEVLQIGRRTKTDVAIVYIKGVLNPEIAEEIKRRIQAVDIDGITDSSQLEELIADHPWTIFPLGRITERPDKVTAALLEGRAAIVVDGSPFVLIVPVTFSTFLSAVDDYYQRSIVASTIRLTRYLSFYISAALPGLYLALVSFHPGMIPPPLALAIVGTRVALPFPSFVEMILMETVLEILQEAGIRLPQAIGQTVSIVGGIVIGQAAVQAGVVSPIIVIIVALTAITSFTLPSYHINLSSRILRMPFILVGATLGFYGIVILSLFVLLHMASLTSFGVGYLEDFSPYRIRDFKDIFIRVPMKLMRKRPEFLKPEDTQRQVDRKKMKEKTDDQ</sequence>
<dbReference type="STRING" id="1424294.Gferi_11875"/>
<dbReference type="AlphaFoldDB" id="A0A1D8GQ84"/>
<evidence type="ECO:0000256" key="2">
    <source>
        <dbReference type="ARBA" id="ARBA00023136"/>
    </source>
</evidence>
<comment type="similarity">
    <text evidence="1">Belongs to the GerABKA family.</text>
</comment>
<feature type="transmembrane region" description="Helical" evidence="4">
    <location>
        <begin position="388"/>
        <end position="410"/>
    </location>
</feature>
<gene>
    <name evidence="5" type="ORF">Gferi_11875</name>
</gene>